<feature type="transmembrane region" description="Helical" evidence="7">
    <location>
        <begin position="244"/>
        <end position="269"/>
    </location>
</feature>
<evidence type="ECO:0000313" key="8">
    <source>
        <dbReference type="EMBL" id="QKH79403.1"/>
    </source>
</evidence>
<dbReference type="OMA" id="REWDAAW"/>
<dbReference type="SUPFAM" id="SSF161098">
    <property type="entry name" value="MetI-like"/>
    <property type="match status" value="1"/>
</dbReference>
<keyword evidence="4 7" id="KW-0812">Transmembrane</keyword>
<comment type="subcellular location">
    <subcellularLocation>
        <location evidence="1 7">Cell membrane</location>
        <topology evidence="1 7">Multi-pass membrane protein</topology>
    </subcellularLocation>
</comment>
<comment type="similarity">
    <text evidence="7">Belongs to the binding-protein-dependent transport system permease family.</text>
</comment>
<gene>
    <name evidence="8" type="ORF">FOC70_03145</name>
</gene>
<dbReference type="InterPro" id="IPR000515">
    <property type="entry name" value="MetI-like"/>
</dbReference>
<evidence type="ECO:0000256" key="2">
    <source>
        <dbReference type="ARBA" id="ARBA00022448"/>
    </source>
</evidence>
<protein>
    <submittedName>
        <fullName evidence="8">ABC transporter permease</fullName>
    </submittedName>
</protein>
<evidence type="ECO:0000313" key="9">
    <source>
        <dbReference type="Proteomes" id="UP000502899"/>
    </source>
</evidence>
<organism evidence="8 9">
    <name type="scientific">Finegoldia magna</name>
    <name type="common">Peptostreptococcus magnus</name>
    <dbReference type="NCBI Taxonomy" id="1260"/>
    <lineage>
        <taxon>Bacteria</taxon>
        <taxon>Bacillati</taxon>
        <taxon>Bacillota</taxon>
        <taxon>Tissierellia</taxon>
        <taxon>Tissierellales</taxon>
        <taxon>Peptoniphilaceae</taxon>
        <taxon>Finegoldia</taxon>
    </lineage>
</organism>
<keyword evidence="5 7" id="KW-1133">Transmembrane helix</keyword>
<dbReference type="GO" id="GO:0005886">
    <property type="term" value="C:plasma membrane"/>
    <property type="evidence" value="ECO:0007669"/>
    <property type="project" value="UniProtKB-SubCell"/>
</dbReference>
<sequence>MTKTIIRRFLIMIPQLIVLSLFIFFVAQKMPGDPFTGKITPSTGNSKVEEELKIKSGFYDPWYVKYKRWVGNAVKGDFGDSYTQKLPVKDVIGQRAKNTFFLSLFSLLIMYAIAIPLGINAGRYDGSLFDQGVNLYNFLALATPGFVFYLIMLLIFGYKLGWFPTSGIISLEASAKGGMAAVLSRIYHMLLPAISYALLTTIGTIQYLRNEVVDAKSQDYVRTARAKGVPIKKVYSKHIFRNSLLPIAAFFGFQITGLLAGSIMIETIFGYQGMGSLFVDCINQRDYSVMTALVMIYGFLTLCGSLLSDIIMSIVDPRIRIE</sequence>
<dbReference type="Pfam" id="PF00528">
    <property type="entry name" value="BPD_transp_1"/>
    <property type="match status" value="1"/>
</dbReference>
<dbReference type="AlphaFoldDB" id="A0A133N2H6"/>
<evidence type="ECO:0000256" key="1">
    <source>
        <dbReference type="ARBA" id="ARBA00004651"/>
    </source>
</evidence>
<keyword evidence="3" id="KW-1003">Cell membrane</keyword>
<dbReference type="CDD" id="cd06261">
    <property type="entry name" value="TM_PBP2"/>
    <property type="match status" value="1"/>
</dbReference>
<feature type="transmembrane region" description="Helical" evidence="7">
    <location>
        <begin position="133"/>
        <end position="156"/>
    </location>
</feature>
<proteinExistence type="inferred from homology"/>
<dbReference type="GO" id="GO:0055085">
    <property type="term" value="P:transmembrane transport"/>
    <property type="evidence" value="ECO:0007669"/>
    <property type="project" value="InterPro"/>
</dbReference>
<dbReference type="RefSeq" id="WP_002839835.1">
    <property type="nucleotide sequence ID" value="NZ_CABKMR010000001.1"/>
</dbReference>
<dbReference type="EMBL" id="CP054000">
    <property type="protein sequence ID" value="QKH79403.1"/>
    <property type="molecule type" value="Genomic_DNA"/>
</dbReference>
<dbReference type="Proteomes" id="UP000502899">
    <property type="component" value="Chromosome"/>
</dbReference>
<keyword evidence="6 7" id="KW-0472">Membrane</keyword>
<feature type="transmembrane region" description="Helical" evidence="7">
    <location>
        <begin position="100"/>
        <end position="121"/>
    </location>
</feature>
<feature type="transmembrane region" description="Helical" evidence="7">
    <location>
        <begin position="9"/>
        <end position="27"/>
    </location>
</feature>
<dbReference type="PANTHER" id="PTHR43163:SF6">
    <property type="entry name" value="DIPEPTIDE TRANSPORT SYSTEM PERMEASE PROTEIN DPPB-RELATED"/>
    <property type="match status" value="1"/>
</dbReference>
<reference evidence="8 9" key="1">
    <citation type="submission" date="2020-05" db="EMBL/GenBank/DDBJ databases">
        <title>FDA dAtabase for Regulatory Grade micrObial Sequences (FDA-ARGOS): Supporting development and validation of Infectious Disease Dx tests.</title>
        <authorList>
            <person name="Pederson C."/>
            <person name="Tallon L."/>
            <person name="Sadzewicz L."/>
            <person name="Zhao X."/>
            <person name="Vavikolanu K."/>
            <person name="Mehta A."/>
            <person name="Aluvathingal J."/>
            <person name="Nadendla S."/>
            <person name="Myers T."/>
            <person name="Yan Y."/>
            <person name="Sichtig H."/>
        </authorList>
    </citation>
    <scope>NUCLEOTIDE SEQUENCE [LARGE SCALE GENOMIC DNA]</scope>
    <source>
        <strain evidence="8 9">FDAARGOS_764</strain>
    </source>
</reference>
<name>A0A133N2H6_FINMA</name>
<evidence type="ECO:0000256" key="3">
    <source>
        <dbReference type="ARBA" id="ARBA00022475"/>
    </source>
</evidence>
<dbReference type="InterPro" id="IPR035906">
    <property type="entry name" value="MetI-like_sf"/>
</dbReference>
<keyword evidence="2 7" id="KW-0813">Transport</keyword>
<evidence type="ECO:0000256" key="4">
    <source>
        <dbReference type="ARBA" id="ARBA00022692"/>
    </source>
</evidence>
<dbReference type="Gene3D" id="1.10.3720.10">
    <property type="entry name" value="MetI-like"/>
    <property type="match status" value="1"/>
</dbReference>
<dbReference type="PROSITE" id="PS50928">
    <property type="entry name" value="ABC_TM1"/>
    <property type="match status" value="1"/>
</dbReference>
<evidence type="ECO:0000256" key="7">
    <source>
        <dbReference type="RuleBase" id="RU363032"/>
    </source>
</evidence>
<accession>A0A133N2H6</accession>
<evidence type="ECO:0000256" key="6">
    <source>
        <dbReference type="ARBA" id="ARBA00023136"/>
    </source>
</evidence>
<evidence type="ECO:0000256" key="5">
    <source>
        <dbReference type="ARBA" id="ARBA00022989"/>
    </source>
</evidence>
<dbReference type="PANTHER" id="PTHR43163">
    <property type="entry name" value="DIPEPTIDE TRANSPORT SYSTEM PERMEASE PROTEIN DPPB-RELATED"/>
    <property type="match status" value="1"/>
</dbReference>
<feature type="transmembrane region" description="Helical" evidence="7">
    <location>
        <begin position="186"/>
        <end position="208"/>
    </location>
</feature>
<feature type="transmembrane region" description="Helical" evidence="7">
    <location>
        <begin position="289"/>
        <end position="315"/>
    </location>
</feature>